<evidence type="ECO:0000313" key="4">
    <source>
        <dbReference type="Proteomes" id="UP000315389"/>
    </source>
</evidence>
<protein>
    <submittedName>
        <fullName evidence="3">Regulator of Chromosome Condensation (RCC1) repeat protein</fullName>
    </submittedName>
</protein>
<evidence type="ECO:0000256" key="2">
    <source>
        <dbReference type="SAM" id="Phobius"/>
    </source>
</evidence>
<dbReference type="InterPro" id="IPR051553">
    <property type="entry name" value="Ran_GTPase-activating"/>
</dbReference>
<gene>
    <name evidence="3" type="ORF">FB461_1648</name>
</gene>
<accession>A0A542ZP30</accession>
<dbReference type="PANTHER" id="PTHR45982">
    <property type="entry name" value="REGULATOR OF CHROMOSOME CONDENSATION"/>
    <property type="match status" value="1"/>
</dbReference>
<dbReference type="RefSeq" id="WP_142120930.1">
    <property type="nucleotide sequence ID" value="NZ_BAAASV010000002.1"/>
</dbReference>
<comment type="caution">
    <text evidence="3">The sequence shown here is derived from an EMBL/GenBank/DDBJ whole genome shotgun (WGS) entry which is preliminary data.</text>
</comment>
<dbReference type="GO" id="GO:0005737">
    <property type="term" value="C:cytoplasm"/>
    <property type="evidence" value="ECO:0007669"/>
    <property type="project" value="TreeGrafter"/>
</dbReference>
<dbReference type="PANTHER" id="PTHR45982:SF1">
    <property type="entry name" value="REGULATOR OF CHROMOSOME CONDENSATION"/>
    <property type="match status" value="1"/>
</dbReference>
<dbReference type="PRINTS" id="PR00633">
    <property type="entry name" value="RCCNDNSATION"/>
</dbReference>
<keyword evidence="4" id="KW-1185">Reference proteome</keyword>
<feature type="transmembrane region" description="Helical" evidence="2">
    <location>
        <begin position="111"/>
        <end position="132"/>
    </location>
</feature>
<dbReference type="SUPFAM" id="SSF50985">
    <property type="entry name" value="RCC1/BLIP-II"/>
    <property type="match status" value="1"/>
</dbReference>
<dbReference type="PROSITE" id="PS50012">
    <property type="entry name" value="RCC1_3"/>
    <property type="match status" value="4"/>
</dbReference>
<dbReference type="GO" id="GO:0005085">
    <property type="term" value="F:guanyl-nucleotide exchange factor activity"/>
    <property type="evidence" value="ECO:0007669"/>
    <property type="project" value="TreeGrafter"/>
</dbReference>
<dbReference type="EMBL" id="VFOS01000002">
    <property type="protein sequence ID" value="TQL62016.1"/>
    <property type="molecule type" value="Genomic_DNA"/>
</dbReference>
<dbReference type="OrthoDB" id="904022at2"/>
<dbReference type="Gene3D" id="2.60.40.2700">
    <property type="match status" value="3"/>
</dbReference>
<evidence type="ECO:0000256" key="1">
    <source>
        <dbReference type="SAM" id="MobiDB-lite"/>
    </source>
</evidence>
<dbReference type="Proteomes" id="UP000315389">
    <property type="component" value="Unassembled WGS sequence"/>
</dbReference>
<dbReference type="Gene3D" id="2.130.10.30">
    <property type="entry name" value="Regulator of chromosome condensation 1/beta-lactamase-inhibitor protein II"/>
    <property type="match status" value="2"/>
</dbReference>
<dbReference type="Pfam" id="PF13540">
    <property type="entry name" value="RCC1_2"/>
    <property type="match status" value="5"/>
</dbReference>
<dbReference type="AlphaFoldDB" id="A0A542ZP30"/>
<feature type="compositionally biased region" description="Gly residues" evidence="1">
    <location>
        <begin position="636"/>
        <end position="645"/>
    </location>
</feature>
<feature type="region of interest" description="Disordered" evidence="1">
    <location>
        <begin position="623"/>
        <end position="663"/>
    </location>
</feature>
<sequence length="842" mass="87271">MRMRRGGATHTGPAGERWELGEFERGLRENLSVRNVPDLPGMGGVAGLPRDDRAPRLERAPRALRTATNPRGRLAAWLRPLRTKRALIAGQVGADGLAAQGRGLRRAARSVPTLALAAAIGIGGALTGGVVAQAAGSPSGATGGIAVENSSITAAAQPVYSTVLSGWGATAPTAIPAALTDASRLIADVSAGRDHALAVTTDGKLWAWGDSPYGQGSVPEDIAQRKFKAVAAGAQFSLALTEDGKVLAWGSPISNVLKVPAALATRNVVAISAGLRHAVAMDDTGKLWAWGNNDYEQGSIPDWVQQAGVVAFDSGWDFNVAMTADHRVLVWGDGNAGQLVVPASLTGKTVTQIAAGSQHILALTNDGQIHAWGSNSHGQLNVPTDGNDTFYRIAAGVDVSVAMSARYSTPRVFGDKTGTIGTPPAVSGMPENLAVGRGFALYGVPRLKIVTGGAISGSGRVGEPLTGEWATFKPIDPATKVGTWWRDNVAIATGQTYTPVAADVGKTLKFTTRAVLDGYTSDVGPLSPQIVVMPGVLTASDLRLEGEAKVGKTLTMTLTSNPVPDAIWSDWHWDGKYQKTTWDGKLVVPAEALGHEITLNVALKKDGYTDLFVGSITTSPVVAADPDPGEDPCDVGVGGRGGGAGDDSCEEPNDPDPGTKPVLKAETPARIVGTARVGSVLTATPPAVKPAATFTYQWLRGGAPIKGATGRTLKLGAADLGARIAVRVTAAKAGYASVSSVSSPTGGVVKGNLTGLKRAKLGGKAKTGKKVKVRAARPRIAGIKVTYRWYRGGKKIAGKRGTVASYKVRSGDRGKRLRVKVTYGAPGYASRSVWSVKSSKVR</sequence>
<dbReference type="InterPro" id="IPR009091">
    <property type="entry name" value="RCC1/BLIP-II"/>
</dbReference>
<keyword evidence="2" id="KW-1133">Transmembrane helix</keyword>
<name>A0A542ZP30_RARFA</name>
<evidence type="ECO:0000313" key="3">
    <source>
        <dbReference type="EMBL" id="TQL62016.1"/>
    </source>
</evidence>
<proteinExistence type="predicted"/>
<keyword evidence="2" id="KW-0472">Membrane</keyword>
<reference evidence="3 4" key="1">
    <citation type="submission" date="2019-06" db="EMBL/GenBank/DDBJ databases">
        <title>Sequencing the genomes of 1000 actinobacteria strains.</title>
        <authorList>
            <person name="Klenk H.-P."/>
        </authorList>
    </citation>
    <scope>NUCLEOTIDE SEQUENCE [LARGE SCALE GENOMIC DNA]</scope>
    <source>
        <strain evidence="3 4">DSM 4813</strain>
    </source>
</reference>
<organism evidence="3 4">
    <name type="scientific">Rarobacter faecitabidus</name>
    <dbReference type="NCBI Taxonomy" id="13243"/>
    <lineage>
        <taxon>Bacteria</taxon>
        <taxon>Bacillati</taxon>
        <taxon>Actinomycetota</taxon>
        <taxon>Actinomycetes</taxon>
        <taxon>Micrococcales</taxon>
        <taxon>Rarobacteraceae</taxon>
        <taxon>Rarobacter</taxon>
    </lineage>
</organism>
<keyword evidence="2" id="KW-0812">Transmembrane</keyword>
<dbReference type="PROSITE" id="PS00626">
    <property type="entry name" value="RCC1_2"/>
    <property type="match status" value="3"/>
</dbReference>
<dbReference type="InterPro" id="IPR000408">
    <property type="entry name" value="Reg_chr_condens"/>
</dbReference>